<gene>
    <name evidence="2" type="ORF">CLUP02_02982</name>
</gene>
<accession>A0A9Q8WBR9</accession>
<evidence type="ECO:0000313" key="2">
    <source>
        <dbReference type="EMBL" id="UQC77514.1"/>
    </source>
</evidence>
<feature type="compositionally biased region" description="Polar residues" evidence="1">
    <location>
        <begin position="22"/>
        <end position="39"/>
    </location>
</feature>
<dbReference type="AlphaFoldDB" id="A0A9Q8WBR9"/>
<reference evidence="2" key="1">
    <citation type="journal article" date="2021" name="Mol. Plant Microbe Interact.">
        <title>Complete Genome Sequence of the Plant-Pathogenic Fungus Colletotrichum lupini.</title>
        <authorList>
            <person name="Baroncelli R."/>
            <person name="Pensec F."/>
            <person name="Da Lio D."/>
            <person name="Boufleur T."/>
            <person name="Vicente I."/>
            <person name="Sarrocco S."/>
            <person name="Picot A."/>
            <person name="Baraldi E."/>
            <person name="Sukno S."/>
            <person name="Thon M."/>
            <person name="Le Floch G."/>
        </authorList>
    </citation>
    <scope>NUCLEOTIDE SEQUENCE</scope>
    <source>
        <strain evidence="2">IMI 504893</strain>
    </source>
</reference>
<evidence type="ECO:0000313" key="3">
    <source>
        <dbReference type="Proteomes" id="UP000830671"/>
    </source>
</evidence>
<evidence type="ECO:0000256" key="1">
    <source>
        <dbReference type="SAM" id="MobiDB-lite"/>
    </source>
</evidence>
<feature type="region of interest" description="Disordered" evidence="1">
    <location>
        <begin position="12"/>
        <end position="39"/>
    </location>
</feature>
<proteinExistence type="predicted"/>
<dbReference type="RefSeq" id="XP_049139153.1">
    <property type="nucleotide sequence ID" value="XM_049282010.1"/>
</dbReference>
<organism evidence="2 3">
    <name type="scientific">Colletotrichum lupini</name>
    <dbReference type="NCBI Taxonomy" id="145971"/>
    <lineage>
        <taxon>Eukaryota</taxon>
        <taxon>Fungi</taxon>
        <taxon>Dikarya</taxon>
        <taxon>Ascomycota</taxon>
        <taxon>Pezizomycotina</taxon>
        <taxon>Sordariomycetes</taxon>
        <taxon>Hypocreomycetidae</taxon>
        <taxon>Glomerellales</taxon>
        <taxon>Glomerellaceae</taxon>
        <taxon>Colletotrichum</taxon>
        <taxon>Colletotrichum acutatum species complex</taxon>
    </lineage>
</organism>
<dbReference type="GeneID" id="73337020"/>
<sequence length="162" mass="18239">MQLGTTLPIRSIQIDLHERRPPTSTQRAAQRTQGPKNCAISSSNHRGHKYFFAMFTSASTSYLRLSSGIVLLFCWIPHPPNSRDTPEHHGLWGATQRTTQSTAFLLVFIPLDAPLDDFGFYFSTIVINFFLAPSKDLPLPILSKFESTLENLAVLNSTDKRF</sequence>
<name>A0A9Q8WBR9_9PEZI</name>
<dbReference type="KEGG" id="clup:CLUP02_02982"/>
<keyword evidence="3" id="KW-1185">Reference proteome</keyword>
<dbReference type="Proteomes" id="UP000830671">
    <property type="component" value="Chromosome 2"/>
</dbReference>
<dbReference type="EMBL" id="CP019474">
    <property type="protein sequence ID" value="UQC77514.1"/>
    <property type="molecule type" value="Genomic_DNA"/>
</dbReference>
<protein>
    <submittedName>
        <fullName evidence="2">Uncharacterized protein</fullName>
    </submittedName>
</protein>